<dbReference type="PRINTS" id="PR00039">
    <property type="entry name" value="HTHLYSR"/>
</dbReference>
<dbReference type="GO" id="GO:0003700">
    <property type="term" value="F:DNA-binding transcription factor activity"/>
    <property type="evidence" value="ECO:0007669"/>
    <property type="project" value="InterPro"/>
</dbReference>
<feature type="domain" description="HTH lysR-type" evidence="4">
    <location>
        <begin position="1"/>
        <end position="60"/>
    </location>
</feature>
<dbReference type="Pfam" id="PF00126">
    <property type="entry name" value="HTH_1"/>
    <property type="match status" value="1"/>
</dbReference>
<proteinExistence type="inferred from homology"/>
<keyword evidence="6" id="KW-1185">Reference proteome</keyword>
<dbReference type="PANTHER" id="PTHR30126">
    <property type="entry name" value="HTH-TYPE TRANSCRIPTIONAL REGULATOR"/>
    <property type="match status" value="1"/>
</dbReference>
<sequence length="100" mass="10917">MLFSSVTVAIATIARCGSFRKAADELNISEAPVSKQMKALETACGYLLFERKRGRSVEPSAQGNSILNVAKQTLSLQEKLQADLESAALPRRQNWSFALS</sequence>
<dbReference type="AlphaFoldDB" id="A0A845A8J5"/>
<evidence type="ECO:0000256" key="1">
    <source>
        <dbReference type="ARBA" id="ARBA00009437"/>
    </source>
</evidence>
<comment type="caution">
    <text evidence="5">The sequence shown here is derived from an EMBL/GenBank/DDBJ whole genome shotgun (WGS) entry which is preliminary data.</text>
</comment>
<evidence type="ECO:0000313" key="6">
    <source>
        <dbReference type="Proteomes" id="UP000460561"/>
    </source>
</evidence>
<gene>
    <name evidence="5" type="ORF">GRI39_11660</name>
</gene>
<comment type="similarity">
    <text evidence="1">Belongs to the LysR transcriptional regulatory family.</text>
</comment>
<dbReference type="OrthoDB" id="9791253at2"/>
<dbReference type="GO" id="GO:0000976">
    <property type="term" value="F:transcription cis-regulatory region binding"/>
    <property type="evidence" value="ECO:0007669"/>
    <property type="project" value="TreeGrafter"/>
</dbReference>
<dbReference type="SUPFAM" id="SSF46785">
    <property type="entry name" value="Winged helix' DNA-binding domain"/>
    <property type="match status" value="1"/>
</dbReference>
<dbReference type="EMBL" id="WTYQ01000004">
    <property type="protein sequence ID" value="MXP26692.1"/>
    <property type="molecule type" value="Genomic_DNA"/>
</dbReference>
<dbReference type="InterPro" id="IPR000847">
    <property type="entry name" value="LysR_HTH_N"/>
</dbReference>
<name>A0A845A8J5_9SPHN</name>
<accession>A0A845A8J5</accession>
<organism evidence="5 6">
    <name type="scientific">Altericroceibacterium indicum</name>
    <dbReference type="NCBI Taxonomy" id="374177"/>
    <lineage>
        <taxon>Bacteria</taxon>
        <taxon>Pseudomonadati</taxon>
        <taxon>Pseudomonadota</taxon>
        <taxon>Alphaproteobacteria</taxon>
        <taxon>Sphingomonadales</taxon>
        <taxon>Erythrobacteraceae</taxon>
        <taxon>Altericroceibacterium</taxon>
    </lineage>
</organism>
<dbReference type="PANTHER" id="PTHR30126:SF39">
    <property type="entry name" value="HTH-TYPE TRANSCRIPTIONAL REGULATOR CYSL"/>
    <property type="match status" value="1"/>
</dbReference>
<evidence type="ECO:0000259" key="4">
    <source>
        <dbReference type="PROSITE" id="PS50931"/>
    </source>
</evidence>
<evidence type="ECO:0000256" key="3">
    <source>
        <dbReference type="ARBA" id="ARBA00023163"/>
    </source>
</evidence>
<reference evidence="5 6" key="1">
    <citation type="submission" date="2019-12" db="EMBL/GenBank/DDBJ databases">
        <title>Genomic-based taxomic classification of the family Erythrobacteraceae.</title>
        <authorList>
            <person name="Xu L."/>
        </authorList>
    </citation>
    <scope>NUCLEOTIDE SEQUENCE [LARGE SCALE GENOMIC DNA]</scope>
    <source>
        <strain evidence="5 6">DSM 18604</strain>
    </source>
</reference>
<dbReference type="Proteomes" id="UP000460561">
    <property type="component" value="Unassembled WGS sequence"/>
</dbReference>
<dbReference type="InterPro" id="IPR036388">
    <property type="entry name" value="WH-like_DNA-bd_sf"/>
</dbReference>
<evidence type="ECO:0000256" key="2">
    <source>
        <dbReference type="ARBA" id="ARBA00023015"/>
    </source>
</evidence>
<keyword evidence="2" id="KW-0805">Transcription regulation</keyword>
<protein>
    <submittedName>
        <fullName evidence="5">LysR family transcriptional regulator</fullName>
    </submittedName>
</protein>
<keyword evidence="3" id="KW-0804">Transcription</keyword>
<dbReference type="RefSeq" id="WP_160740006.1">
    <property type="nucleotide sequence ID" value="NZ_WTYQ01000004.1"/>
</dbReference>
<dbReference type="Gene3D" id="1.10.10.10">
    <property type="entry name" value="Winged helix-like DNA-binding domain superfamily/Winged helix DNA-binding domain"/>
    <property type="match status" value="1"/>
</dbReference>
<dbReference type="InterPro" id="IPR036390">
    <property type="entry name" value="WH_DNA-bd_sf"/>
</dbReference>
<evidence type="ECO:0000313" key="5">
    <source>
        <dbReference type="EMBL" id="MXP26692.1"/>
    </source>
</evidence>
<dbReference type="PROSITE" id="PS50931">
    <property type="entry name" value="HTH_LYSR"/>
    <property type="match status" value="1"/>
</dbReference>